<feature type="signal peptide" evidence="1">
    <location>
        <begin position="1"/>
        <end position="31"/>
    </location>
</feature>
<name>A0A151SWA2_CAJCA</name>
<gene>
    <name evidence="2" type="ORF">KK1_014500</name>
</gene>
<feature type="chain" id="PRO_5007588782" evidence="1">
    <location>
        <begin position="32"/>
        <end position="84"/>
    </location>
</feature>
<evidence type="ECO:0000256" key="1">
    <source>
        <dbReference type="SAM" id="SignalP"/>
    </source>
</evidence>
<dbReference type="Gramene" id="C.cajan_14076.t">
    <property type="protein sequence ID" value="C.cajan_14076.t"/>
    <property type="gene ID" value="C.cajan_14076"/>
</dbReference>
<accession>A0A151SWA2</accession>
<dbReference type="OMA" id="IMASDIC"/>
<organism evidence="2 3">
    <name type="scientific">Cajanus cajan</name>
    <name type="common">Pigeon pea</name>
    <name type="synonym">Cajanus indicus</name>
    <dbReference type="NCBI Taxonomy" id="3821"/>
    <lineage>
        <taxon>Eukaryota</taxon>
        <taxon>Viridiplantae</taxon>
        <taxon>Streptophyta</taxon>
        <taxon>Embryophyta</taxon>
        <taxon>Tracheophyta</taxon>
        <taxon>Spermatophyta</taxon>
        <taxon>Magnoliopsida</taxon>
        <taxon>eudicotyledons</taxon>
        <taxon>Gunneridae</taxon>
        <taxon>Pentapetalae</taxon>
        <taxon>rosids</taxon>
        <taxon>fabids</taxon>
        <taxon>Fabales</taxon>
        <taxon>Fabaceae</taxon>
        <taxon>Papilionoideae</taxon>
        <taxon>50 kb inversion clade</taxon>
        <taxon>NPAAA clade</taxon>
        <taxon>indigoferoid/millettioid clade</taxon>
        <taxon>Phaseoleae</taxon>
        <taxon>Cajanus</taxon>
    </lineage>
</organism>
<keyword evidence="3" id="KW-1185">Reference proteome</keyword>
<dbReference type="Proteomes" id="UP000075243">
    <property type="component" value="Chromosome 10"/>
</dbReference>
<evidence type="ECO:0000313" key="2">
    <source>
        <dbReference type="EMBL" id="KYP59072.1"/>
    </source>
</evidence>
<dbReference type="AlphaFoldDB" id="A0A151SWA2"/>
<sequence>MESSRYSVAKVTFLLAFIIMASEMGMKLSEARGPIARLPCDNDKECQVGCRNPFCGCGSVCINNVCQCPPPISTNNVPNRAPHP</sequence>
<reference evidence="2 3" key="1">
    <citation type="journal article" date="2012" name="Nat. Biotechnol.">
        <title>Draft genome sequence of pigeonpea (Cajanus cajan), an orphan legume crop of resource-poor farmers.</title>
        <authorList>
            <person name="Varshney R.K."/>
            <person name="Chen W."/>
            <person name="Li Y."/>
            <person name="Bharti A.K."/>
            <person name="Saxena R.K."/>
            <person name="Schlueter J.A."/>
            <person name="Donoghue M.T."/>
            <person name="Azam S."/>
            <person name="Fan G."/>
            <person name="Whaley A.M."/>
            <person name="Farmer A.D."/>
            <person name="Sheridan J."/>
            <person name="Iwata A."/>
            <person name="Tuteja R."/>
            <person name="Penmetsa R.V."/>
            <person name="Wu W."/>
            <person name="Upadhyaya H.D."/>
            <person name="Yang S.P."/>
            <person name="Shah T."/>
            <person name="Saxena K.B."/>
            <person name="Michael T."/>
            <person name="McCombie W.R."/>
            <person name="Yang B."/>
            <person name="Zhang G."/>
            <person name="Yang H."/>
            <person name="Wang J."/>
            <person name="Spillane C."/>
            <person name="Cook D.R."/>
            <person name="May G.D."/>
            <person name="Xu X."/>
            <person name="Jackson S.A."/>
        </authorList>
    </citation>
    <scope>NUCLEOTIDE SEQUENCE [LARGE SCALE GENOMIC DNA]</scope>
    <source>
        <strain evidence="3">cv. Asha</strain>
    </source>
</reference>
<evidence type="ECO:0000313" key="3">
    <source>
        <dbReference type="Proteomes" id="UP000075243"/>
    </source>
</evidence>
<keyword evidence="1" id="KW-0732">Signal</keyword>
<protein>
    <submittedName>
        <fullName evidence="2">Uncharacterized protein</fullName>
    </submittedName>
</protein>
<dbReference type="EMBL" id="CM003612">
    <property type="protein sequence ID" value="KYP59072.1"/>
    <property type="molecule type" value="Genomic_DNA"/>
</dbReference>
<proteinExistence type="predicted"/>